<dbReference type="EMBL" id="JWZT01005390">
    <property type="protein sequence ID" value="KII61009.1"/>
    <property type="molecule type" value="Genomic_DNA"/>
</dbReference>
<feature type="region of interest" description="Disordered" evidence="1">
    <location>
        <begin position="74"/>
        <end position="112"/>
    </location>
</feature>
<feature type="compositionally biased region" description="Basic and acidic residues" evidence="1">
    <location>
        <begin position="77"/>
        <end position="88"/>
    </location>
</feature>
<comment type="caution">
    <text evidence="2">The sequence shown here is derived from an EMBL/GenBank/DDBJ whole genome shotgun (WGS) entry which is preliminary data.</text>
</comment>
<protein>
    <submittedName>
        <fullName evidence="2">Uncharacterized protein</fullName>
    </submittedName>
</protein>
<dbReference type="Proteomes" id="UP000031668">
    <property type="component" value="Unassembled WGS sequence"/>
</dbReference>
<evidence type="ECO:0000313" key="2">
    <source>
        <dbReference type="EMBL" id="KII61009.1"/>
    </source>
</evidence>
<reference evidence="2 3" key="1">
    <citation type="journal article" date="2014" name="Genome Biol. Evol.">
        <title>The genome of the myxosporean Thelohanellus kitauei shows adaptations to nutrient acquisition within its fish host.</title>
        <authorList>
            <person name="Yang Y."/>
            <person name="Xiong J."/>
            <person name="Zhou Z."/>
            <person name="Huo F."/>
            <person name="Miao W."/>
            <person name="Ran C."/>
            <person name="Liu Y."/>
            <person name="Zhang J."/>
            <person name="Feng J."/>
            <person name="Wang M."/>
            <person name="Wang M."/>
            <person name="Wang L."/>
            <person name="Yao B."/>
        </authorList>
    </citation>
    <scope>NUCLEOTIDE SEQUENCE [LARGE SCALE GENOMIC DNA]</scope>
    <source>
        <strain evidence="2">Wuqing</strain>
    </source>
</reference>
<sequence>MEQNYNKKLCVNNFKIGDMVLVKELTRSKLDPLFEGPFEVIKSKHPVYTIRNCQDSSDERRIHHNRLFKLKQSTMEPKQRQIRPEPRGSCRIRRPPQDQSEYIRNMIQRGMP</sequence>
<dbReference type="OrthoDB" id="5988470at2759"/>
<keyword evidence="3" id="KW-1185">Reference proteome</keyword>
<name>A0A0C2M9L3_THEKT</name>
<evidence type="ECO:0000256" key="1">
    <source>
        <dbReference type="SAM" id="MobiDB-lite"/>
    </source>
</evidence>
<proteinExistence type="predicted"/>
<dbReference type="Gene3D" id="2.30.30.850">
    <property type="match status" value="1"/>
</dbReference>
<evidence type="ECO:0000313" key="3">
    <source>
        <dbReference type="Proteomes" id="UP000031668"/>
    </source>
</evidence>
<dbReference type="AlphaFoldDB" id="A0A0C2M9L3"/>
<gene>
    <name evidence="2" type="ORF">RF11_13983</name>
</gene>
<organism evidence="2 3">
    <name type="scientific">Thelohanellus kitauei</name>
    <name type="common">Myxosporean</name>
    <dbReference type="NCBI Taxonomy" id="669202"/>
    <lineage>
        <taxon>Eukaryota</taxon>
        <taxon>Metazoa</taxon>
        <taxon>Cnidaria</taxon>
        <taxon>Myxozoa</taxon>
        <taxon>Myxosporea</taxon>
        <taxon>Bivalvulida</taxon>
        <taxon>Platysporina</taxon>
        <taxon>Myxobolidae</taxon>
        <taxon>Thelohanellus</taxon>
    </lineage>
</organism>
<accession>A0A0C2M9L3</accession>